<dbReference type="PANTHER" id="PTHR11884:SF1">
    <property type="entry name" value="GOLGI APPARATUS PROTEIN 1"/>
    <property type="match status" value="1"/>
</dbReference>
<accession>A0A820J172</accession>
<dbReference type="PANTHER" id="PTHR11884">
    <property type="entry name" value="SELECTIN LIGAND RELATED"/>
    <property type="match status" value="1"/>
</dbReference>
<dbReference type="Pfam" id="PF00839">
    <property type="entry name" value="Cys_rich_FGFR"/>
    <property type="match status" value="1"/>
</dbReference>
<evidence type="ECO:0008006" key="3">
    <source>
        <dbReference type="Google" id="ProtNLM"/>
    </source>
</evidence>
<dbReference type="GO" id="GO:0000139">
    <property type="term" value="C:Golgi membrane"/>
    <property type="evidence" value="ECO:0007669"/>
    <property type="project" value="TreeGrafter"/>
</dbReference>
<gene>
    <name evidence="1" type="ORF">FNK824_LOCUS41131</name>
</gene>
<evidence type="ECO:0000313" key="2">
    <source>
        <dbReference type="Proteomes" id="UP000663874"/>
    </source>
</evidence>
<dbReference type="AlphaFoldDB" id="A0A820J172"/>
<sequence>MFFLKDACRNEMLEHKCIADPAESDTKSSLVKLLLCFEDALKRGYHIQDECRREMLVHRRMLMSDYTLSPELQSECKIEMVQYCPSLFQQGVCGTIDQRGGRMIHCLLAATK</sequence>
<dbReference type="GO" id="GO:0017134">
    <property type="term" value="F:fibroblast growth factor binding"/>
    <property type="evidence" value="ECO:0007669"/>
    <property type="project" value="TreeGrafter"/>
</dbReference>
<evidence type="ECO:0000313" key="1">
    <source>
        <dbReference type="EMBL" id="CAF4315014.1"/>
    </source>
</evidence>
<comment type="caution">
    <text evidence="1">The sequence shown here is derived from an EMBL/GenBank/DDBJ whole genome shotgun (WGS) entry which is preliminary data.</text>
</comment>
<name>A0A820J172_9BILA</name>
<proteinExistence type="predicted"/>
<organism evidence="1 2">
    <name type="scientific">Rotaria sordida</name>
    <dbReference type="NCBI Taxonomy" id="392033"/>
    <lineage>
        <taxon>Eukaryota</taxon>
        <taxon>Metazoa</taxon>
        <taxon>Spiralia</taxon>
        <taxon>Gnathifera</taxon>
        <taxon>Rotifera</taxon>
        <taxon>Eurotatoria</taxon>
        <taxon>Bdelloidea</taxon>
        <taxon>Philodinida</taxon>
        <taxon>Philodinidae</taxon>
        <taxon>Rotaria</taxon>
    </lineage>
</organism>
<dbReference type="EMBL" id="CAJOBE010037684">
    <property type="protein sequence ID" value="CAF4315014.1"/>
    <property type="molecule type" value="Genomic_DNA"/>
</dbReference>
<reference evidence="1" key="1">
    <citation type="submission" date="2021-02" db="EMBL/GenBank/DDBJ databases">
        <authorList>
            <person name="Nowell W R."/>
        </authorList>
    </citation>
    <scope>NUCLEOTIDE SEQUENCE</scope>
</reference>
<dbReference type="InterPro" id="IPR039728">
    <property type="entry name" value="GLG1"/>
</dbReference>
<dbReference type="Proteomes" id="UP000663874">
    <property type="component" value="Unassembled WGS sequence"/>
</dbReference>
<protein>
    <recommendedName>
        <fullName evidence="3">Golgi apparatus protein 1</fullName>
    </recommendedName>
</protein>
<dbReference type="InterPro" id="IPR001893">
    <property type="entry name" value="Cys-rich_GLG1_repeat"/>
</dbReference>